<dbReference type="EMBL" id="UYJE01006437">
    <property type="protein sequence ID" value="VDI45938.1"/>
    <property type="molecule type" value="Genomic_DNA"/>
</dbReference>
<organism evidence="1 2">
    <name type="scientific">Mytilus galloprovincialis</name>
    <name type="common">Mediterranean mussel</name>
    <dbReference type="NCBI Taxonomy" id="29158"/>
    <lineage>
        <taxon>Eukaryota</taxon>
        <taxon>Metazoa</taxon>
        <taxon>Spiralia</taxon>
        <taxon>Lophotrochozoa</taxon>
        <taxon>Mollusca</taxon>
        <taxon>Bivalvia</taxon>
        <taxon>Autobranchia</taxon>
        <taxon>Pteriomorphia</taxon>
        <taxon>Mytilida</taxon>
        <taxon>Mytiloidea</taxon>
        <taxon>Mytilidae</taxon>
        <taxon>Mytilinae</taxon>
        <taxon>Mytilus</taxon>
    </lineage>
</organism>
<dbReference type="OrthoDB" id="10385030at2759"/>
<dbReference type="AlphaFoldDB" id="A0A8B6F9X8"/>
<dbReference type="Proteomes" id="UP000596742">
    <property type="component" value="Unassembled WGS sequence"/>
</dbReference>
<proteinExistence type="predicted"/>
<gene>
    <name evidence="1" type="ORF">MGAL_10B068455</name>
</gene>
<reference evidence="1" key="1">
    <citation type="submission" date="2018-11" db="EMBL/GenBank/DDBJ databases">
        <authorList>
            <person name="Alioto T."/>
            <person name="Alioto T."/>
        </authorList>
    </citation>
    <scope>NUCLEOTIDE SEQUENCE</scope>
</reference>
<comment type="caution">
    <text evidence="1">The sequence shown here is derived from an EMBL/GenBank/DDBJ whole genome shotgun (WGS) entry which is preliminary data.</text>
</comment>
<sequence>MNLTESDIHKLKRLQLNVCRQIQGLPDQIANIVTYSLLGVEPVEVEIDRLILAFLENLLHKKVTLEFKILERQLNMAKRNGQSYIIEIIQRLEKYCLPAIETLLENELHTLKWEKKTVKKHIIHYWDVKWQEQKQQKSTLKLLNIQSHAVGKAHQI</sequence>
<accession>A0A8B6F9X8</accession>
<keyword evidence="2" id="KW-1185">Reference proteome</keyword>
<evidence type="ECO:0000313" key="2">
    <source>
        <dbReference type="Proteomes" id="UP000596742"/>
    </source>
</evidence>
<protein>
    <submittedName>
        <fullName evidence="1">Uncharacterized protein</fullName>
    </submittedName>
</protein>
<evidence type="ECO:0000313" key="1">
    <source>
        <dbReference type="EMBL" id="VDI45938.1"/>
    </source>
</evidence>
<name>A0A8B6F9X8_MYTGA</name>